<name>A0A0E9S0F8_ANGAN</name>
<reference evidence="1" key="2">
    <citation type="journal article" date="2015" name="Fish Shellfish Immunol.">
        <title>Early steps in the European eel (Anguilla anguilla)-Vibrio vulnificus interaction in the gills: Role of the RtxA13 toxin.</title>
        <authorList>
            <person name="Callol A."/>
            <person name="Pajuelo D."/>
            <person name="Ebbesson L."/>
            <person name="Teles M."/>
            <person name="MacKenzie S."/>
            <person name="Amaro C."/>
        </authorList>
    </citation>
    <scope>NUCLEOTIDE SEQUENCE</scope>
</reference>
<dbReference type="AlphaFoldDB" id="A0A0E9S0F8"/>
<reference evidence="1" key="1">
    <citation type="submission" date="2014-11" db="EMBL/GenBank/DDBJ databases">
        <authorList>
            <person name="Amaro Gonzalez C."/>
        </authorList>
    </citation>
    <scope>NUCLEOTIDE SEQUENCE</scope>
</reference>
<proteinExistence type="predicted"/>
<evidence type="ECO:0000313" key="1">
    <source>
        <dbReference type="EMBL" id="JAH34929.1"/>
    </source>
</evidence>
<sequence>MLSHHFALHTHTPTQAFLNNSSFDC</sequence>
<protein>
    <submittedName>
        <fullName evidence="1">Uncharacterized protein</fullName>
    </submittedName>
</protein>
<organism evidence="1">
    <name type="scientific">Anguilla anguilla</name>
    <name type="common">European freshwater eel</name>
    <name type="synonym">Muraena anguilla</name>
    <dbReference type="NCBI Taxonomy" id="7936"/>
    <lineage>
        <taxon>Eukaryota</taxon>
        <taxon>Metazoa</taxon>
        <taxon>Chordata</taxon>
        <taxon>Craniata</taxon>
        <taxon>Vertebrata</taxon>
        <taxon>Euteleostomi</taxon>
        <taxon>Actinopterygii</taxon>
        <taxon>Neopterygii</taxon>
        <taxon>Teleostei</taxon>
        <taxon>Anguilliformes</taxon>
        <taxon>Anguillidae</taxon>
        <taxon>Anguilla</taxon>
    </lineage>
</organism>
<accession>A0A0E9S0F8</accession>
<dbReference type="EMBL" id="GBXM01073648">
    <property type="protein sequence ID" value="JAH34929.1"/>
    <property type="molecule type" value="Transcribed_RNA"/>
</dbReference>